<evidence type="ECO:0000256" key="5">
    <source>
        <dbReference type="ARBA" id="ARBA00022989"/>
    </source>
</evidence>
<dbReference type="Pfam" id="PF21088">
    <property type="entry name" value="MS_channel_1st"/>
    <property type="match status" value="1"/>
</dbReference>
<dbReference type="GO" id="GO:0005886">
    <property type="term" value="C:plasma membrane"/>
    <property type="evidence" value="ECO:0007669"/>
    <property type="project" value="UniProtKB-SubCell"/>
</dbReference>
<evidence type="ECO:0000256" key="1">
    <source>
        <dbReference type="ARBA" id="ARBA00004651"/>
    </source>
</evidence>
<keyword evidence="6 7" id="KW-0472">Membrane</keyword>
<keyword evidence="3" id="KW-1003">Cell membrane</keyword>
<dbReference type="Pfam" id="PF05552">
    <property type="entry name" value="MS_channel_1st_1"/>
    <property type="match status" value="1"/>
</dbReference>
<dbReference type="SUPFAM" id="SSF82861">
    <property type="entry name" value="Mechanosensitive channel protein MscS (YggB), transmembrane region"/>
    <property type="match status" value="1"/>
</dbReference>
<feature type="region of interest" description="Disordered" evidence="8">
    <location>
        <begin position="276"/>
        <end position="306"/>
    </location>
</feature>
<feature type="transmembrane region" description="Helical" evidence="7">
    <location>
        <begin position="106"/>
        <end position="137"/>
    </location>
</feature>
<evidence type="ECO:0000256" key="3">
    <source>
        <dbReference type="ARBA" id="ARBA00022475"/>
    </source>
</evidence>
<comment type="caution">
    <text evidence="7">Lacks conserved residue(s) required for the propagation of feature annotation.</text>
</comment>
<dbReference type="InterPro" id="IPR006686">
    <property type="entry name" value="MscS_channel_CS"/>
</dbReference>
<organism evidence="11 12">
    <name type="scientific">Phenylobacterium haematophilum</name>
    <dbReference type="NCBI Taxonomy" id="98513"/>
    <lineage>
        <taxon>Bacteria</taxon>
        <taxon>Pseudomonadati</taxon>
        <taxon>Pseudomonadota</taxon>
        <taxon>Alphaproteobacteria</taxon>
        <taxon>Caulobacterales</taxon>
        <taxon>Caulobacteraceae</taxon>
        <taxon>Phenylobacterium</taxon>
    </lineage>
</organism>
<dbReference type="InterPro" id="IPR006685">
    <property type="entry name" value="MscS_channel_2nd"/>
</dbReference>
<dbReference type="SUPFAM" id="SSF50182">
    <property type="entry name" value="Sm-like ribonucleoproteins"/>
    <property type="match status" value="1"/>
</dbReference>
<proteinExistence type="inferred from homology"/>
<keyword evidence="7" id="KW-0813">Transport</keyword>
<dbReference type="AlphaFoldDB" id="A0A839ZZY7"/>
<evidence type="ECO:0000256" key="7">
    <source>
        <dbReference type="RuleBase" id="RU369025"/>
    </source>
</evidence>
<evidence type="ECO:0000313" key="12">
    <source>
        <dbReference type="Proteomes" id="UP000530564"/>
    </source>
</evidence>
<dbReference type="InterPro" id="IPR045275">
    <property type="entry name" value="MscS_archaea/bacteria_type"/>
</dbReference>
<dbReference type="InterPro" id="IPR010920">
    <property type="entry name" value="LSM_dom_sf"/>
</dbReference>
<dbReference type="Proteomes" id="UP000530564">
    <property type="component" value="Unassembled WGS sequence"/>
</dbReference>
<keyword evidence="4 7" id="KW-0812">Transmembrane</keyword>
<comment type="function">
    <text evidence="7">Mechanosensitive channel that participates in the regulation of osmotic pressure changes within the cell, opening in response to stretch forces in the membrane lipid bilayer, without the need for other proteins. Contributes to normal resistance to hypoosmotic shock. Forms an ion channel of 1.0 nanosiemens conductance with a slight preference for anions.</text>
</comment>
<name>A0A839ZZY7_9CAUL</name>
<dbReference type="InterPro" id="IPR008910">
    <property type="entry name" value="MSC_TM_helix"/>
</dbReference>
<evidence type="ECO:0000256" key="8">
    <source>
        <dbReference type="SAM" id="MobiDB-lite"/>
    </source>
</evidence>
<dbReference type="PANTHER" id="PTHR30221:SF8">
    <property type="entry name" value="SMALL-CONDUCTANCE MECHANOSENSITIVE CHANNEL"/>
    <property type="match status" value="1"/>
</dbReference>
<feature type="transmembrane region" description="Helical" evidence="7">
    <location>
        <begin position="82"/>
        <end position="100"/>
    </location>
</feature>
<feature type="domain" description="Mechanosensitive ion channel transmembrane helices 2/3" evidence="10">
    <location>
        <begin position="84"/>
        <end position="122"/>
    </location>
</feature>
<feature type="transmembrane region" description="Helical" evidence="7">
    <location>
        <begin position="33"/>
        <end position="55"/>
    </location>
</feature>
<evidence type="ECO:0000259" key="9">
    <source>
        <dbReference type="Pfam" id="PF00924"/>
    </source>
</evidence>
<dbReference type="RefSeq" id="WP_183773449.1">
    <property type="nucleotide sequence ID" value="NZ_JACIDK010000003.1"/>
</dbReference>
<dbReference type="InterPro" id="IPR023408">
    <property type="entry name" value="MscS_beta-dom_sf"/>
</dbReference>
<feature type="domain" description="Mechanosensitive ion channel MscS" evidence="9">
    <location>
        <begin position="124"/>
        <end position="189"/>
    </location>
</feature>
<dbReference type="InterPro" id="IPR049142">
    <property type="entry name" value="MS_channel_1st"/>
</dbReference>
<dbReference type="Pfam" id="PF00924">
    <property type="entry name" value="MS_channel_2nd"/>
    <property type="match status" value="1"/>
</dbReference>
<dbReference type="Gene3D" id="1.10.287.1260">
    <property type="match status" value="1"/>
</dbReference>
<dbReference type="PROSITE" id="PS01246">
    <property type="entry name" value="UPF0003"/>
    <property type="match status" value="1"/>
</dbReference>
<dbReference type="EMBL" id="JACIDK010000003">
    <property type="protein sequence ID" value="MBB3891926.1"/>
    <property type="molecule type" value="Genomic_DNA"/>
</dbReference>
<comment type="subcellular location">
    <subcellularLocation>
        <location evidence="7">Cell inner membrane</location>
        <topology evidence="7">Multi-pass membrane protein</topology>
    </subcellularLocation>
    <subcellularLocation>
        <location evidence="1">Cell membrane</location>
        <topology evidence="1">Multi-pass membrane protein</topology>
    </subcellularLocation>
</comment>
<evidence type="ECO:0000313" key="11">
    <source>
        <dbReference type="EMBL" id="MBB3891926.1"/>
    </source>
</evidence>
<sequence>MQGLEREITTRLNQTVRADENVFHKFIDAAGDLAVNLVVAVIILTVTWWAAGWAARLVRRLIARVHGGGPPDVTLQGFAGSAARYLVMVVGIIAVLQQLGVQTTSILAVLGAASLAVGLALQGTLSNVAAGVMLLLFRPYRVGDVIEVAGRTGTVRALDLFVTELTTPDNLKVVLPNGKVFGDVIVNTSYHSRRRVDAVIKTDLKRDVPALMEGLKARAEANPLVLEDPAPAVELTGMSEAFVEVTVRAWVEAGDFGAVKADMMLAGRLLADGSEHLPALPAPRAKPAPPKKKPRPTLSDRLRAKP</sequence>
<dbReference type="PANTHER" id="PTHR30221">
    <property type="entry name" value="SMALL-CONDUCTANCE MECHANOSENSITIVE CHANNEL"/>
    <property type="match status" value="1"/>
</dbReference>
<dbReference type="InterPro" id="IPR011014">
    <property type="entry name" value="MscS_channel_TM-2"/>
</dbReference>
<keyword evidence="12" id="KW-1185">Reference proteome</keyword>
<keyword evidence="5 7" id="KW-1133">Transmembrane helix</keyword>
<dbReference type="Gene3D" id="2.30.30.60">
    <property type="match status" value="1"/>
</dbReference>
<evidence type="ECO:0000256" key="2">
    <source>
        <dbReference type="ARBA" id="ARBA00008017"/>
    </source>
</evidence>
<reference evidence="11 12" key="1">
    <citation type="submission" date="2020-08" db="EMBL/GenBank/DDBJ databases">
        <title>Genomic Encyclopedia of Type Strains, Phase IV (KMG-IV): sequencing the most valuable type-strain genomes for metagenomic binning, comparative biology and taxonomic classification.</title>
        <authorList>
            <person name="Goeker M."/>
        </authorList>
    </citation>
    <scope>NUCLEOTIDE SEQUENCE [LARGE SCALE GENOMIC DNA]</scope>
    <source>
        <strain evidence="11 12">DSM 21793</strain>
    </source>
</reference>
<protein>
    <recommendedName>
        <fullName evidence="7">Small-conductance mechanosensitive channel</fullName>
    </recommendedName>
</protein>
<comment type="similarity">
    <text evidence="2 7">Belongs to the MscS (TC 1.A.23) family.</text>
</comment>
<accession>A0A839ZZY7</accession>
<keyword evidence="7" id="KW-0997">Cell inner membrane</keyword>
<evidence type="ECO:0000256" key="4">
    <source>
        <dbReference type="ARBA" id="ARBA00022692"/>
    </source>
</evidence>
<dbReference type="Gene3D" id="3.30.70.100">
    <property type="match status" value="1"/>
</dbReference>
<comment type="caution">
    <text evidence="11">The sequence shown here is derived from an EMBL/GenBank/DDBJ whole genome shotgun (WGS) entry which is preliminary data.</text>
</comment>
<keyword evidence="7" id="KW-0407">Ion channel</keyword>
<comment type="subunit">
    <text evidence="7">Homoheptamer.</text>
</comment>
<gene>
    <name evidence="11" type="ORF">GGQ61_002654</name>
</gene>
<evidence type="ECO:0000259" key="10">
    <source>
        <dbReference type="Pfam" id="PF21088"/>
    </source>
</evidence>
<evidence type="ECO:0000256" key="6">
    <source>
        <dbReference type="ARBA" id="ARBA00023136"/>
    </source>
</evidence>
<dbReference type="InterPro" id="IPR011066">
    <property type="entry name" value="MscS_channel_C_sf"/>
</dbReference>
<keyword evidence="7" id="KW-0406">Ion transport</keyword>
<dbReference type="GO" id="GO:0008381">
    <property type="term" value="F:mechanosensitive monoatomic ion channel activity"/>
    <property type="evidence" value="ECO:0007669"/>
    <property type="project" value="InterPro"/>
</dbReference>
<dbReference type="SUPFAM" id="SSF82689">
    <property type="entry name" value="Mechanosensitive channel protein MscS (YggB), C-terminal domain"/>
    <property type="match status" value="1"/>
</dbReference>